<dbReference type="GO" id="GO:0000166">
    <property type="term" value="F:nucleotide binding"/>
    <property type="evidence" value="ECO:0007669"/>
    <property type="project" value="UniProtKB-KW"/>
</dbReference>
<organism evidence="7 8">
    <name type="scientific">Prevotella pectinovora</name>
    <dbReference type="NCBI Taxonomy" id="1602169"/>
    <lineage>
        <taxon>Bacteria</taxon>
        <taxon>Pseudomonadati</taxon>
        <taxon>Bacteroidota</taxon>
        <taxon>Bacteroidia</taxon>
        <taxon>Bacteroidales</taxon>
        <taxon>Prevotellaceae</taxon>
        <taxon>Prevotella</taxon>
    </lineage>
</organism>
<gene>
    <name evidence="7" type="ORF">ST44_06615</name>
</gene>
<feature type="domain" description="TSCPD" evidence="6">
    <location>
        <begin position="5"/>
        <end position="81"/>
    </location>
</feature>
<dbReference type="InterPro" id="IPR024434">
    <property type="entry name" value="TSCPD_dom"/>
</dbReference>
<sequence length="84" mass="9027">MKIYDYMTQGTCSQAIHIELNDDNTINNVSFTGGCNGNLKGIGKLVEGMPAEKVVEKLRGVTCGFKNTSCPDQLANALSEMLKG</sequence>
<comment type="catalytic activity">
    <reaction evidence="5">
        <text>a 2'-deoxyribonucleoside 5'-diphosphate + [thioredoxin]-disulfide + H2O = a ribonucleoside 5'-diphosphate + [thioredoxin]-dithiol</text>
        <dbReference type="Rhea" id="RHEA:23252"/>
        <dbReference type="Rhea" id="RHEA-COMP:10698"/>
        <dbReference type="Rhea" id="RHEA-COMP:10700"/>
        <dbReference type="ChEBI" id="CHEBI:15377"/>
        <dbReference type="ChEBI" id="CHEBI:29950"/>
        <dbReference type="ChEBI" id="CHEBI:50058"/>
        <dbReference type="ChEBI" id="CHEBI:57930"/>
        <dbReference type="ChEBI" id="CHEBI:73316"/>
        <dbReference type="EC" id="1.17.4.1"/>
    </reaction>
</comment>
<dbReference type="Pfam" id="PF12637">
    <property type="entry name" value="TSCPD"/>
    <property type="match status" value="1"/>
</dbReference>
<dbReference type="STRING" id="1602171.ST44_06615"/>
<dbReference type="EMBL" id="JXQK01000053">
    <property type="protein sequence ID" value="KIP62482.1"/>
    <property type="molecule type" value="Genomic_DNA"/>
</dbReference>
<evidence type="ECO:0000256" key="3">
    <source>
        <dbReference type="ARBA" id="ARBA00022634"/>
    </source>
</evidence>
<protein>
    <recommendedName>
        <fullName evidence="2">ribonucleoside-diphosphate reductase</fullName>
        <ecNumber evidence="2">1.17.4.1</ecNumber>
    </recommendedName>
</protein>
<dbReference type="GO" id="GO:0004748">
    <property type="term" value="F:ribonucleoside-diphosphate reductase activity, thioredoxin disulfide as acceptor"/>
    <property type="evidence" value="ECO:0007669"/>
    <property type="project" value="UniProtKB-EC"/>
</dbReference>
<evidence type="ECO:0000259" key="6">
    <source>
        <dbReference type="Pfam" id="PF12637"/>
    </source>
</evidence>
<evidence type="ECO:0000313" key="8">
    <source>
        <dbReference type="Proteomes" id="UP000032046"/>
    </source>
</evidence>
<comment type="similarity">
    <text evidence="1">Belongs to the ribonucleoside diphosphate reductase class-2 family.</text>
</comment>
<dbReference type="InterPro" id="IPR023806">
    <property type="entry name" value="CHP03905"/>
</dbReference>
<evidence type="ECO:0000256" key="2">
    <source>
        <dbReference type="ARBA" id="ARBA00012274"/>
    </source>
</evidence>
<dbReference type="OrthoDB" id="9801525at2"/>
<accession>A0A0D0IVZ6</accession>
<dbReference type="EC" id="1.17.4.1" evidence="2"/>
<name>A0A0D0IVZ6_9BACT</name>
<reference evidence="7 8" key="1">
    <citation type="submission" date="2015-01" db="EMBL/GenBank/DDBJ databases">
        <title>Comparative genomics of non-oral Prevotella species.</title>
        <authorList>
            <person name="Accetto T."/>
            <person name="Nograsek B."/>
            <person name="Avgustin G."/>
        </authorList>
    </citation>
    <scope>NUCLEOTIDE SEQUENCE [LARGE SCALE GENOMIC DNA]</scope>
    <source>
        <strain evidence="7 8">P5-119</strain>
    </source>
</reference>
<keyword evidence="4" id="KW-0547">Nucleotide-binding</keyword>
<dbReference type="NCBIfam" id="TIGR03905">
    <property type="entry name" value="TIGR03905_4_Cys"/>
    <property type="match status" value="1"/>
</dbReference>
<evidence type="ECO:0000313" key="7">
    <source>
        <dbReference type="EMBL" id="KIP62482.1"/>
    </source>
</evidence>
<dbReference type="AlphaFoldDB" id="A0A0D0IVZ6"/>
<dbReference type="PROSITE" id="PS51257">
    <property type="entry name" value="PROKAR_LIPOPROTEIN"/>
    <property type="match status" value="1"/>
</dbReference>
<dbReference type="RefSeq" id="WP_042519097.1">
    <property type="nucleotide sequence ID" value="NZ_DBEXRU010000180.1"/>
</dbReference>
<keyword evidence="3" id="KW-0237">DNA synthesis</keyword>
<dbReference type="Proteomes" id="UP000032046">
    <property type="component" value="Unassembled WGS sequence"/>
</dbReference>
<dbReference type="GeneID" id="93484962"/>
<dbReference type="GO" id="GO:0071897">
    <property type="term" value="P:DNA biosynthetic process"/>
    <property type="evidence" value="ECO:0007669"/>
    <property type="project" value="UniProtKB-KW"/>
</dbReference>
<evidence type="ECO:0000256" key="4">
    <source>
        <dbReference type="ARBA" id="ARBA00022741"/>
    </source>
</evidence>
<evidence type="ECO:0000256" key="1">
    <source>
        <dbReference type="ARBA" id="ARBA00007405"/>
    </source>
</evidence>
<comment type="caution">
    <text evidence="7">The sequence shown here is derived from an EMBL/GenBank/DDBJ whole genome shotgun (WGS) entry which is preliminary data.</text>
</comment>
<evidence type="ECO:0000256" key="5">
    <source>
        <dbReference type="ARBA" id="ARBA00047754"/>
    </source>
</evidence>
<proteinExistence type="inferred from homology"/>
<keyword evidence="8" id="KW-1185">Reference proteome</keyword>